<evidence type="ECO:0000256" key="2">
    <source>
        <dbReference type="ARBA" id="ARBA00022448"/>
    </source>
</evidence>
<dbReference type="GeneID" id="10152773"/>
<organism evidence="4 5">
    <name type="scientific">Desulfurococcus mucosus (strain ATCC 35584 / DSM 2162 / JCM 9187 / O7/1)</name>
    <dbReference type="NCBI Taxonomy" id="765177"/>
    <lineage>
        <taxon>Archaea</taxon>
        <taxon>Thermoproteota</taxon>
        <taxon>Thermoprotei</taxon>
        <taxon>Desulfurococcales</taxon>
        <taxon>Desulfurococcaceae</taxon>
        <taxon>Desulfurococcus</taxon>
    </lineage>
</organism>
<dbReference type="EMBL" id="CP002363">
    <property type="protein sequence ID" value="ADV64408.1"/>
    <property type="molecule type" value="Genomic_DNA"/>
</dbReference>
<dbReference type="KEGG" id="dmu:Desmu_0089"/>
<sequence>MSSLQRVRPTKIELIRLKKRLQISVKVERILRERLIILINEFMILLRESVSRRQKVAQLITTLSARATVLSGIYGENIYDLFEKTVPKATCIIGVENIMGVKTKTVMIMKSGEARPVKTPFDDFAEESARFIEEVIELAKAENALKTMGREIRVTKRRVNALDYILIPRLRSTIRMLQMKFDEREREEKARLKRVKASLERRKGE</sequence>
<dbReference type="PANTHER" id="PTHR11671">
    <property type="entry name" value="V-TYPE ATP SYNTHASE SUBUNIT D"/>
    <property type="match status" value="1"/>
</dbReference>
<dbReference type="InterPro" id="IPR002699">
    <property type="entry name" value="V_ATPase_D"/>
</dbReference>
<comment type="similarity">
    <text evidence="1">Belongs to the V-ATPase D subunit family.</text>
</comment>
<keyword evidence="2" id="KW-0813">Transport</keyword>
<evidence type="ECO:0000313" key="4">
    <source>
        <dbReference type="EMBL" id="ADV64408.1"/>
    </source>
</evidence>
<evidence type="ECO:0000256" key="1">
    <source>
        <dbReference type="ARBA" id="ARBA00005850"/>
    </source>
</evidence>
<evidence type="ECO:0000256" key="3">
    <source>
        <dbReference type="ARBA" id="ARBA00023065"/>
    </source>
</evidence>
<dbReference type="RefSeq" id="WP_013561630.1">
    <property type="nucleotide sequence ID" value="NC_014961.1"/>
</dbReference>
<dbReference type="AlphaFoldDB" id="E8RAJ8"/>
<dbReference type="GO" id="GO:0046961">
    <property type="term" value="F:proton-transporting ATPase activity, rotational mechanism"/>
    <property type="evidence" value="ECO:0007669"/>
    <property type="project" value="InterPro"/>
</dbReference>
<dbReference type="STRING" id="765177.Desmu_0089"/>
<dbReference type="Gene3D" id="1.10.287.3240">
    <property type="match status" value="1"/>
</dbReference>
<dbReference type="HOGENOM" id="CLU_069688_2_1_2"/>
<dbReference type="NCBIfam" id="TIGR00309">
    <property type="entry name" value="V_ATPase_subD"/>
    <property type="match status" value="1"/>
</dbReference>
<dbReference type="OrthoDB" id="117390at2157"/>
<name>E8RAJ8_DESM0</name>
<gene>
    <name evidence="4" type="ordered locus">Desmu_0089</name>
</gene>
<reference evidence="5" key="1">
    <citation type="submission" date="2010-11" db="EMBL/GenBank/DDBJ databases">
        <title>The complete genome of Desulfurococcus mucosus DSM 2162.</title>
        <authorList>
            <consortium name="US DOE Joint Genome Institute (JGI-PGF)"/>
            <person name="Lucas S."/>
            <person name="Copeland A."/>
            <person name="Lapidus A."/>
            <person name="Bruce D."/>
            <person name="Goodwin L."/>
            <person name="Pitluck S."/>
            <person name="Kyrpides N."/>
            <person name="Mavromatis K."/>
            <person name="Pagani I."/>
            <person name="Ivanova N."/>
            <person name="Ovchinnikova G."/>
            <person name="Chertkov O."/>
            <person name="Held B."/>
            <person name="Brettin T."/>
            <person name="Detter J.C."/>
            <person name="Tapia R."/>
            <person name="Han C."/>
            <person name="Land M."/>
            <person name="Hauser L."/>
            <person name="Markowitz V."/>
            <person name="Cheng J.-F."/>
            <person name="Hugenholtz P."/>
            <person name="Woyke T."/>
            <person name="Wu D."/>
            <person name="Wirth R."/>
            <person name="Bilek Y."/>
            <person name="Hader T."/>
            <person name="Klenk H.-P."/>
            <person name="Eisen J.A."/>
        </authorList>
    </citation>
    <scope>NUCLEOTIDE SEQUENCE [LARGE SCALE GENOMIC DNA]</scope>
    <source>
        <strain evidence="5">ATCC 35584 / DSM 2162 / JCM 9187 / O7/1</strain>
    </source>
</reference>
<keyword evidence="5" id="KW-1185">Reference proteome</keyword>
<dbReference type="eggNOG" id="arCOG04101">
    <property type="taxonomic scope" value="Archaea"/>
</dbReference>
<protein>
    <submittedName>
        <fullName evidence="4">V-type ATPase, D subunit</fullName>
    </submittedName>
</protein>
<evidence type="ECO:0000313" key="5">
    <source>
        <dbReference type="Proteomes" id="UP000001068"/>
    </source>
</evidence>
<accession>E8RAJ8</accession>
<reference evidence="4 5" key="2">
    <citation type="journal article" date="2011" name="Stand. Genomic Sci.">
        <title>Complete genome sequence of Desulfurococcus mucosus type strain (O7/1).</title>
        <authorList>
            <person name="Wirth R."/>
            <person name="Chertkov O."/>
            <person name="Held B."/>
            <person name="Lapidus A."/>
            <person name="Nolan M."/>
            <person name="Lucas S."/>
            <person name="Hammon N."/>
            <person name="Deshpande S."/>
            <person name="Cheng J.F."/>
            <person name="Tapia R."/>
            <person name="Han C."/>
            <person name="Goodwin L."/>
            <person name="Pitluck S."/>
            <person name="Liolios K."/>
            <person name="Ioanna P."/>
            <person name="Ivanova N."/>
            <person name="Mavromatis K."/>
            <person name="Mikhailova N."/>
            <person name="Pati A."/>
            <person name="Chen A."/>
            <person name="Palaniappan K."/>
            <person name="Land M."/>
            <person name="Hauser L."/>
            <person name="Chang Y.J."/>
            <person name="Jeffries C.D."/>
            <person name="Bilek Y."/>
            <person name="Hader T."/>
            <person name="Rohde M."/>
            <person name="Spring S."/>
            <person name="Sikorski J."/>
            <person name="Goker M."/>
            <person name="Woyke T."/>
            <person name="Bristow J."/>
            <person name="Eisen J.A."/>
            <person name="Markowitz V."/>
            <person name="Hugenholtz P."/>
            <person name="Kyrpides N.C."/>
            <person name="Klenk H.P."/>
        </authorList>
    </citation>
    <scope>NUCLEOTIDE SEQUENCE [LARGE SCALE GENOMIC DNA]</scope>
    <source>
        <strain evidence="5">ATCC 35584 / DSM 2162 / JCM 9187 / O7/1</strain>
    </source>
</reference>
<proteinExistence type="inferred from homology"/>
<dbReference type="Proteomes" id="UP000001068">
    <property type="component" value="Chromosome"/>
</dbReference>
<dbReference type="Pfam" id="PF01813">
    <property type="entry name" value="ATP-synt_D"/>
    <property type="match status" value="1"/>
</dbReference>
<keyword evidence="3" id="KW-0406">Ion transport</keyword>